<evidence type="ECO:0000256" key="4">
    <source>
        <dbReference type="ARBA" id="ARBA00023004"/>
    </source>
</evidence>
<dbReference type="InterPro" id="IPR001080">
    <property type="entry name" value="3Fe4S_ferredoxin"/>
</dbReference>
<keyword evidence="1 6" id="KW-0813">Transport</keyword>
<evidence type="ECO:0000256" key="2">
    <source>
        <dbReference type="ARBA" id="ARBA00022723"/>
    </source>
</evidence>
<dbReference type="InterPro" id="IPR017896">
    <property type="entry name" value="4Fe4S_Fe-S-bd"/>
</dbReference>
<dbReference type="InterPro" id="IPR051269">
    <property type="entry name" value="Fe-S_cluster_ET"/>
</dbReference>
<dbReference type="SUPFAM" id="SSF54862">
    <property type="entry name" value="4Fe-4S ferredoxins"/>
    <property type="match status" value="1"/>
</dbReference>
<evidence type="ECO:0000256" key="3">
    <source>
        <dbReference type="ARBA" id="ARBA00022982"/>
    </source>
</evidence>
<keyword evidence="2 6" id="KW-0479">Metal-binding</keyword>
<dbReference type="PROSITE" id="PS51379">
    <property type="entry name" value="4FE4S_FER_2"/>
    <property type="match status" value="1"/>
</dbReference>
<dbReference type="PANTHER" id="PTHR36923">
    <property type="entry name" value="FERREDOXIN"/>
    <property type="match status" value="1"/>
</dbReference>
<dbReference type="Gene3D" id="3.30.70.20">
    <property type="match status" value="1"/>
</dbReference>
<dbReference type="GO" id="GO:0051536">
    <property type="term" value="F:iron-sulfur cluster binding"/>
    <property type="evidence" value="ECO:0007669"/>
    <property type="project" value="UniProtKB-KW"/>
</dbReference>
<organism evidence="8">
    <name type="scientific">uncultured bacterium esnapd26</name>
    <dbReference type="NCBI Taxonomy" id="1366607"/>
    <lineage>
        <taxon>Bacteria</taxon>
        <taxon>environmental samples</taxon>
    </lineage>
</organism>
<keyword evidence="5 6" id="KW-0411">Iron-sulfur</keyword>
<evidence type="ECO:0000256" key="6">
    <source>
        <dbReference type="RuleBase" id="RU368020"/>
    </source>
</evidence>
<evidence type="ECO:0000256" key="5">
    <source>
        <dbReference type="ARBA" id="ARBA00023014"/>
    </source>
</evidence>
<dbReference type="GO" id="GO:0009055">
    <property type="term" value="F:electron transfer activity"/>
    <property type="evidence" value="ECO:0007669"/>
    <property type="project" value="UniProtKB-UniRule"/>
</dbReference>
<name>S5UDF2_9BACT</name>
<reference evidence="8" key="1">
    <citation type="journal article" date="2013" name="Proc. Natl. Acad. Sci. U.S.A.">
        <title>Mapping gene clusters within arrayed metagenomic libraries to expand the structural diversity of biomedically relevant natural products.</title>
        <authorList>
            <person name="Owen J.G."/>
            <person name="Reddy B.V."/>
            <person name="Ternei M.A."/>
            <person name="Charlop-Powers Z."/>
            <person name="Calle P.Y."/>
            <person name="Kim J.H."/>
            <person name="Brady S.F."/>
        </authorList>
    </citation>
    <scope>NUCLEOTIDE SEQUENCE</scope>
</reference>
<dbReference type="PANTHER" id="PTHR36923:SF3">
    <property type="entry name" value="FERREDOXIN"/>
    <property type="match status" value="1"/>
</dbReference>
<sequence>MRVEVDVPRCVGSGQCVMLAPDVFDQREADGMVELLDDTPPSELHDAVRESATMCPAAAIRLGESS</sequence>
<dbReference type="PRINTS" id="PR00352">
    <property type="entry name" value="3FE4SFRDOXIN"/>
</dbReference>
<dbReference type="Pfam" id="PF13370">
    <property type="entry name" value="Fer4_13"/>
    <property type="match status" value="1"/>
</dbReference>
<evidence type="ECO:0000256" key="1">
    <source>
        <dbReference type="ARBA" id="ARBA00022448"/>
    </source>
</evidence>
<comment type="function">
    <text evidence="6">Ferredoxins are iron-sulfur proteins that transfer electrons in a wide variety of metabolic reactions.</text>
</comment>
<feature type="domain" description="4Fe-4S ferredoxin-type" evidence="7">
    <location>
        <begin position="1"/>
        <end position="29"/>
    </location>
</feature>
<evidence type="ECO:0000259" key="7">
    <source>
        <dbReference type="PROSITE" id="PS51379"/>
    </source>
</evidence>
<dbReference type="AlphaFoldDB" id="S5UDF2"/>
<dbReference type="GO" id="GO:0005506">
    <property type="term" value="F:iron ion binding"/>
    <property type="evidence" value="ECO:0007669"/>
    <property type="project" value="UniProtKB-UniRule"/>
</dbReference>
<keyword evidence="3 6" id="KW-0249">Electron transport</keyword>
<dbReference type="EMBL" id="KF264565">
    <property type="protein sequence ID" value="AGS49987.1"/>
    <property type="molecule type" value="Genomic_DNA"/>
</dbReference>
<protein>
    <recommendedName>
        <fullName evidence="6">Ferredoxin</fullName>
    </recommendedName>
</protein>
<proteinExistence type="predicted"/>
<evidence type="ECO:0000313" key="8">
    <source>
        <dbReference type="EMBL" id="AGS49987.1"/>
    </source>
</evidence>
<accession>S5UDF2</accession>
<keyword evidence="4 6" id="KW-0408">Iron</keyword>